<accession>A0A0F9WPJ5</accession>
<reference evidence="2" key="1">
    <citation type="journal article" date="2015" name="Nature">
        <title>Complex archaea that bridge the gap between prokaryotes and eukaryotes.</title>
        <authorList>
            <person name="Spang A."/>
            <person name="Saw J.H."/>
            <person name="Jorgensen S.L."/>
            <person name="Zaremba-Niedzwiedzka K."/>
            <person name="Martijn J."/>
            <person name="Lind A.E."/>
            <person name="van Eijk R."/>
            <person name="Schleper C."/>
            <person name="Guy L."/>
            <person name="Ettema T.J."/>
        </authorList>
    </citation>
    <scope>NUCLEOTIDE SEQUENCE</scope>
</reference>
<comment type="caution">
    <text evidence="2">The sequence shown here is derived from an EMBL/GenBank/DDBJ whole genome shotgun (WGS) entry which is preliminary data.</text>
</comment>
<organism evidence="2">
    <name type="scientific">marine sediment metagenome</name>
    <dbReference type="NCBI Taxonomy" id="412755"/>
    <lineage>
        <taxon>unclassified sequences</taxon>
        <taxon>metagenomes</taxon>
        <taxon>ecological metagenomes</taxon>
    </lineage>
</organism>
<evidence type="ECO:0000313" key="2">
    <source>
        <dbReference type="EMBL" id="KKN88101.1"/>
    </source>
</evidence>
<evidence type="ECO:0000256" key="1">
    <source>
        <dbReference type="SAM" id="MobiDB-lite"/>
    </source>
</evidence>
<protein>
    <submittedName>
        <fullName evidence="2">Uncharacterized protein</fullName>
    </submittedName>
</protein>
<dbReference type="EMBL" id="LAZR01000131">
    <property type="protein sequence ID" value="KKN88101.1"/>
    <property type="molecule type" value="Genomic_DNA"/>
</dbReference>
<name>A0A0F9WPJ5_9ZZZZ</name>
<dbReference type="AlphaFoldDB" id="A0A0F9WPJ5"/>
<proteinExistence type="predicted"/>
<gene>
    <name evidence="2" type="ORF">LCGC14_0251730</name>
</gene>
<sequence>MSLANSSTEIFCQTCANGWPLTDEGTGYYFRSETTFSVGDYASPSAIVAVVEEMTYCPKCDVGQLTDAYRKPAPGIQESPFYEGDSRMVGADVDKGGVDEGEADVVHGPIVDP</sequence>
<feature type="region of interest" description="Disordered" evidence="1">
    <location>
        <begin position="76"/>
        <end position="113"/>
    </location>
</feature>